<organism evidence="1 2">
    <name type="scientific">Shewanella gelidii</name>
    <dbReference type="NCBI Taxonomy" id="1642821"/>
    <lineage>
        <taxon>Bacteria</taxon>
        <taxon>Pseudomonadati</taxon>
        <taxon>Pseudomonadota</taxon>
        <taxon>Gammaproteobacteria</taxon>
        <taxon>Alteromonadales</taxon>
        <taxon>Shewanellaceae</taxon>
        <taxon>Shewanella</taxon>
    </lineage>
</organism>
<dbReference type="AlphaFoldDB" id="A0A917N765"/>
<proteinExistence type="predicted"/>
<gene>
    <name evidence="1" type="ORF">GCM10009332_08550</name>
</gene>
<dbReference type="SUPFAM" id="SSF48452">
    <property type="entry name" value="TPR-like"/>
    <property type="match status" value="1"/>
</dbReference>
<name>A0A917N765_9GAMM</name>
<keyword evidence="2" id="KW-1185">Reference proteome</keyword>
<comment type="caution">
    <text evidence="1">The sequence shown here is derived from an EMBL/GenBank/DDBJ whole genome shotgun (WGS) entry which is preliminary data.</text>
</comment>
<dbReference type="Pfam" id="PF06041">
    <property type="entry name" value="DUF924"/>
    <property type="match status" value="1"/>
</dbReference>
<reference evidence="1" key="1">
    <citation type="journal article" date="2014" name="Int. J. Syst. Evol. Microbiol.">
        <title>Complete genome sequence of Corynebacterium casei LMG S-19264T (=DSM 44701T), isolated from a smear-ripened cheese.</title>
        <authorList>
            <consortium name="US DOE Joint Genome Institute (JGI-PGF)"/>
            <person name="Walter F."/>
            <person name="Albersmeier A."/>
            <person name="Kalinowski J."/>
            <person name="Ruckert C."/>
        </authorList>
    </citation>
    <scope>NUCLEOTIDE SEQUENCE</scope>
    <source>
        <strain evidence="1">JCM 30804</strain>
    </source>
</reference>
<dbReference type="InterPro" id="IPR011990">
    <property type="entry name" value="TPR-like_helical_dom_sf"/>
</dbReference>
<evidence type="ECO:0000313" key="1">
    <source>
        <dbReference type="EMBL" id="GGI73312.1"/>
    </source>
</evidence>
<dbReference type="EMBL" id="BMPZ01000002">
    <property type="protein sequence ID" value="GGI73312.1"/>
    <property type="molecule type" value="Genomic_DNA"/>
</dbReference>
<protein>
    <recommendedName>
        <fullName evidence="3">DUF924 domain-containing protein</fullName>
    </recommendedName>
</protein>
<dbReference type="InterPro" id="IPR010323">
    <property type="entry name" value="DUF924"/>
</dbReference>
<dbReference type="Proteomes" id="UP000613743">
    <property type="component" value="Unassembled WGS sequence"/>
</dbReference>
<evidence type="ECO:0000313" key="2">
    <source>
        <dbReference type="Proteomes" id="UP000613743"/>
    </source>
</evidence>
<dbReference type="RefSeq" id="WP_188918217.1">
    <property type="nucleotide sequence ID" value="NZ_BMPZ01000002.1"/>
</dbReference>
<dbReference type="Gene3D" id="1.20.58.320">
    <property type="entry name" value="TPR-like"/>
    <property type="match status" value="1"/>
</dbReference>
<reference evidence="1" key="2">
    <citation type="submission" date="2020-09" db="EMBL/GenBank/DDBJ databases">
        <authorList>
            <person name="Sun Q."/>
            <person name="Ohkuma M."/>
        </authorList>
    </citation>
    <scope>NUCLEOTIDE SEQUENCE</scope>
    <source>
        <strain evidence="1">JCM 30804</strain>
    </source>
</reference>
<accession>A0A917N765</accession>
<evidence type="ECO:0008006" key="3">
    <source>
        <dbReference type="Google" id="ProtNLM"/>
    </source>
</evidence>
<sequence>MQQFLESWFAECSDGKAPALESVSMDTRAYWHAVLAQCKAGMLDSWQKTPPGRLALIILMGQLANLLEDSDCYKLNQKAKRLCLYGVEQGFDTQLDVMQRRYFYEPLFASSEAKDRDLLQRLLSGMRALAAEESLNTWQGWYHQARMSSIHA</sequence>